<dbReference type="Proteomes" id="UP001732720">
    <property type="component" value="Chromosome 11"/>
</dbReference>
<dbReference type="RefSeq" id="XP_020031991.1">
    <property type="nucleotide sequence ID" value="XM_020176402.2"/>
</dbReference>
<dbReference type="GeneID" id="109694460"/>
<protein>
    <submittedName>
        <fullName evidence="3">Spermatogenesis-associated protein 22</fullName>
    </submittedName>
</protein>
<proteinExistence type="predicted"/>
<dbReference type="OrthoDB" id="10028206at2759"/>
<dbReference type="AlphaFoldDB" id="A0A8B7VJ19"/>
<organism evidence="3">
    <name type="scientific">Castor canadensis</name>
    <name type="common">American beaver</name>
    <dbReference type="NCBI Taxonomy" id="51338"/>
    <lineage>
        <taxon>Eukaryota</taxon>
        <taxon>Metazoa</taxon>
        <taxon>Chordata</taxon>
        <taxon>Craniata</taxon>
        <taxon>Vertebrata</taxon>
        <taxon>Euteleostomi</taxon>
        <taxon>Mammalia</taxon>
        <taxon>Eutheria</taxon>
        <taxon>Euarchontoglires</taxon>
        <taxon>Glires</taxon>
        <taxon>Rodentia</taxon>
        <taxon>Castorimorpha</taxon>
        <taxon>Castoridae</taxon>
        <taxon>Castor</taxon>
    </lineage>
</organism>
<dbReference type="CTD" id="84690"/>
<feature type="region of interest" description="Disordered" evidence="1">
    <location>
        <begin position="1"/>
        <end position="50"/>
    </location>
</feature>
<reference evidence="3" key="1">
    <citation type="submission" date="2025-08" db="UniProtKB">
        <authorList>
            <consortium name="RefSeq"/>
        </authorList>
    </citation>
    <scope>IDENTIFICATION</scope>
    <source>
        <tissue evidence="3">Leukocyte</tissue>
    </source>
</reference>
<dbReference type="PANTHER" id="PTHR35258:SF1">
    <property type="entry name" value="SPERMATOGENESIS-ASSOCIATED PROTEIN 22"/>
    <property type="match status" value="1"/>
</dbReference>
<gene>
    <name evidence="3" type="primary">Spata22</name>
</gene>
<dbReference type="PANTHER" id="PTHR35258">
    <property type="entry name" value="SPERMATOGENESIS-ASSOCIATED PROTEIN 22"/>
    <property type="match status" value="1"/>
</dbReference>
<dbReference type="KEGG" id="ccan:109694460"/>
<dbReference type="GO" id="GO:0051445">
    <property type="term" value="P:regulation of meiotic cell cycle"/>
    <property type="evidence" value="ECO:0007669"/>
    <property type="project" value="TreeGrafter"/>
</dbReference>
<evidence type="ECO:0000256" key="1">
    <source>
        <dbReference type="SAM" id="MobiDB-lite"/>
    </source>
</evidence>
<dbReference type="GO" id="GO:0007129">
    <property type="term" value="P:homologous chromosome pairing at meiosis"/>
    <property type="evidence" value="ECO:0007669"/>
    <property type="project" value="InterPro"/>
</dbReference>
<dbReference type="GO" id="GO:0000711">
    <property type="term" value="P:meiotic DNA repair synthesis"/>
    <property type="evidence" value="ECO:0007669"/>
    <property type="project" value="InterPro"/>
</dbReference>
<name>A0A8B7VJ19_CASCN</name>
<dbReference type="InterPro" id="IPR033536">
    <property type="entry name" value="Spata22"/>
</dbReference>
<accession>A0A8B7VJ19</accession>
<dbReference type="GO" id="GO:0007276">
    <property type="term" value="P:gamete generation"/>
    <property type="evidence" value="ECO:0007669"/>
    <property type="project" value="InterPro"/>
</dbReference>
<keyword evidence="2" id="KW-1185">Reference proteome</keyword>
<sequence>MKRNLKENSARSTAGCLPVPLFNQKKRNRQPLTSNPLKNDPGTSTASDSYDFPSLPTDWAWETVNPESPPSYDTVNPGHIPPSVSCPLRNQDSVSKYIQSNTERSQSCWSYRDDNKSTSLKTWDKNYFRSQCTRTNLVANDGVNSIVCPMNLGTQQQKQLRVSKPLNLSDHKETEALKQARLSQIPVSTIRCLGKNSASQAFKPNFQQNQFKKKMLDDTPEENTLKEVPSCQLKLKEKHNSLRIISAVIESMKFWCEHTQKAVLLFELLAVLDSAVTSGPYYSKTFLMRDGKNILPCVFYEIDRELPRLIRGRVHRCVGNYDPEKNIFKCVSVRPASVSEQKTFQNFVKIVDTEMRYYTKVMNEI</sequence>
<feature type="compositionally biased region" description="Polar residues" evidence="1">
    <location>
        <begin position="30"/>
        <end position="48"/>
    </location>
</feature>
<evidence type="ECO:0000313" key="2">
    <source>
        <dbReference type="Proteomes" id="UP001732720"/>
    </source>
</evidence>
<dbReference type="RefSeq" id="XP_020031991.1">
    <property type="nucleotide sequence ID" value="XM_020176402.1"/>
</dbReference>
<evidence type="ECO:0000313" key="3">
    <source>
        <dbReference type="RefSeq" id="XP_020031991.1"/>
    </source>
</evidence>